<keyword evidence="2" id="KW-1185">Reference proteome</keyword>
<organism evidence="1 2">
    <name type="scientific">Caballeronia temeraria</name>
    <dbReference type="NCBI Taxonomy" id="1777137"/>
    <lineage>
        <taxon>Bacteria</taxon>
        <taxon>Pseudomonadati</taxon>
        <taxon>Pseudomonadota</taxon>
        <taxon>Betaproteobacteria</taxon>
        <taxon>Burkholderiales</taxon>
        <taxon>Burkholderiaceae</taxon>
        <taxon>Caballeronia</taxon>
    </lineage>
</organism>
<name>A0A157ZM75_9BURK</name>
<gene>
    <name evidence="1" type="ORF">AWB76_00944</name>
</gene>
<dbReference type="EMBL" id="FCOI02000002">
    <property type="protein sequence ID" value="SAK46615.1"/>
    <property type="molecule type" value="Genomic_DNA"/>
</dbReference>
<dbReference type="STRING" id="1777137.AWB76_00944"/>
<dbReference type="AlphaFoldDB" id="A0A157ZM75"/>
<protein>
    <submittedName>
        <fullName evidence="1">Uncharacterized protein</fullName>
    </submittedName>
</protein>
<evidence type="ECO:0000313" key="2">
    <source>
        <dbReference type="Proteomes" id="UP000054624"/>
    </source>
</evidence>
<dbReference type="RefSeq" id="WP_157696061.1">
    <property type="nucleotide sequence ID" value="NZ_FCOI02000002.1"/>
</dbReference>
<dbReference type="Proteomes" id="UP000054624">
    <property type="component" value="Unassembled WGS sequence"/>
</dbReference>
<evidence type="ECO:0000313" key="1">
    <source>
        <dbReference type="EMBL" id="SAK46615.1"/>
    </source>
</evidence>
<proteinExistence type="predicted"/>
<dbReference type="OrthoDB" id="9123085at2"/>
<reference evidence="2" key="1">
    <citation type="submission" date="2016-01" db="EMBL/GenBank/DDBJ databases">
        <authorList>
            <person name="Peeters Charlotte."/>
        </authorList>
    </citation>
    <scope>NUCLEOTIDE SEQUENCE [LARGE SCALE GENOMIC DNA]</scope>
</reference>
<sequence length="499" mass="53823">MAKEQQLDPQKLVGFAPDLDPATPGIFRTCNNIIPTAQGFKSAASPVSSNMAALPAPVVGSALIARLNGTDRQFAGTASKLYENQNGTWVDVSRSSSYALGSTAQWRFTAFGNMSLAVNGTNLMQAALDGAFADIANSPTGQIVFVANYQVFVCNTTAAPGGQFGPHYWHCSGVGDHTQWDYTNQQTLCAYAPLGDTAGGITAGTALGPNAILFKTNSMYVGTLQGYPTGWGFEAISKQVGALCQEAVVNTGSALFFIGSDDFYAYQNNSLPQPIGGNVRRWFFNTISPAYKNKISSYYDQDQQVIYWAFVSNNSANGAFDSCITYNWKTGTWGVMNLNMQGFMQILNGQITFNSIGNQWVTYDALPAISYDSSFWINFRITPGYFDNTNTLYALAGASKGATISTNTFGDTRYYSTLKQFFLMSKQQPASGTAVWKGVTAAGTSDPSSIATAKTGAFVPADSRIDVDQNARWHGLDLTLTGDFEIMEWFVTLSTTGKN</sequence>
<accession>A0A157ZM75</accession>